<organism evidence="1 2">
    <name type="scientific">Enterococcus faecalis</name>
    <name type="common">Streptococcus faecalis</name>
    <dbReference type="NCBI Taxonomy" id="1351"/>
    <lineage>
        <taxon>Bacteria</taxon>
        <taxon>Bacillati</taxon>
        <taxon>Bacillota</taxon>
        <taxon>Bacilli</taxon>
        <taxon>Lactobacillales</taxon>
        <taxon>Enterococcaceae</taxon>
        <taxon>Enterococcus</taxon>
    </lineage>
</organism>
<reference evidence="1" key="1">
    <citation type="submission" date="2022-08" db="EMBL/GenBank/DDBJ databases">
        <title>Molecular epidemiological analysis of five strains of VanD-type vancomycin-resistant Enterococcus faecalis.</title>
        <authorList>
            <person name="Mimura K."/>
            <person name="Hashimoto Y."/>
            <person name="Tomita H."/>
        </authorList>
    </citation>
    <scope>NUCLEOTIDE SEQUENCE</scope>
    <source>
        <strain evidence="1">SVR2332</strain>
    </source>
</reference>
<evidence type="ECO:0000313" key="1">
    <source>
        <dbReference type="EMBL" id="BDQ62288.1"/>
    </source>
</evidence>
<protein>
    <submittedName>
        <fullName evidence="1">Uncharacterized protein</fullName>
    </submittedName>
</protein>
<gene>
    <name evidence="1" type="ORF">EfsSVR2332_23660</name>
</gene>
<dbReference type="EMBL" id="AP026729">
    <property type="protein sequence ID" value="BDQ62288.1"/>
    <property type="molecule type" value="Genomic_DNA"/>
</dbReference>
<proteinExistence type="predicted"/>
<dbReference type="Proteomes" id="UP001317613">
    <property type="component" value="Chromosome"/>
</dbReference>
<sequence>MTIIAAAEKEAAILQAIQGLQIVEVKRIFHSPEEEQALKSQYSFFTSRTVN</sequence>
<name>A0AC59HRG0_ENTFL</name>
<accession>A0AC59HRG0</accession>
<evidence type="ECO:0000313" key="2">
    <source>
        <dbReference type="Proteomes" id="UP001317613"/>
    </source>
</evidence>